<evidence type="ECO:0000313" key="3">
    <source>
        <dbReference type="Proteomes" id="UP000669179"/>
    </source>
</evidence>
<dbReference type="GO" id="GO:0004497">
    <property type="term" value="F:monooxygenase activity"/>
    <property type="evidence" value="ECO:0007669"/>
    <property type="project" value="InterPro"/>
</dbReference>
<dbReference type="PRINTS" id="PR00359">
    <property type="entry name" value="BP450"/>
</dbReference>
<accession>A0A939T7Z8</accession>
<protein>
    <submittedName>
        <fullName evidence="2">Cytochrome P450</fullName>
    </submittedName>
</protein>
<dbReference type="GO" id="GO:0005506">
    <property type="term" value="F:iron ion binding"/>
    <property type="evidence" value="ECO:0007669"/>
    <property type="project" value="InterPro"/>
</dbReference>
<gene>
    <name evidence="2" type="ORF">J4573_22035</name>
</gene>
<dbReference type="InterPro" id="IPR002397">
    <property type="entry name" value="Cyt_P450_B"/>
</dbReference>
<comment type="caution">
    <text evidence="2">The sequence shown here is derived from an EMBL/GenBank/DDBJ whole genome shotgun (WGS) entry which is preliminary data.</text>
</comment>
<dbReference type="GO" id="GO:0020037">
    <property type="term" value="F:heme binding"/>
    <property type="evidence" value="ECO:0007669"/>
    <property type="project" value="InterPro"/>
</dbReference>
<proteinExistence type="inferred from homology"/>
<sequence length="391" mass="41907">MATDLTRRFPIGASATARELEADPHPLLARLRAAEPVSWLPAFDGWLVTSRDLALKVMRDSATFTVDDPRFSTAQVVGPSMLSLDGRIHTRHREPFARPFRPAQTRERFTAFVQDEVDRLVGGLSPAGRAELRGELAGPLAVAVVAEALGLPGVDVATVRSWYDQFVIAVSEITAGRPGRADEAYARLNEAVRAAITGPESASLLAVAAHQEEGLTAGEVVSNAAVLMFGGIDTTEGMIVNAVQQLLAHPGQLDLVLADRALMLPAIEESLRLEPSASVVDRYATADIDLGGAPVRKGDLVRVSIAGANRDPAAFPDPDRFDVHRDNAADHLAFAHGPHFCFGAHLARLETRTALAALLEGMPGLRLDPQRPAAARGLVFRKPPELHVLWG</sequence>
<comment type="similarity">
    <text evidence="1">Belongs to the cytochrome P450 family.</text>
</comment>
<dbReference type="EMBL" id="JAGEOJ010000009">
    <property type="protein sequence ID" value="MBO2449797.1"/>
    <property type="molecule type" value="Genomic_DNA"/>
</dbReference>
<dbReference type="Pfam" id="PF00067">
    <property type="entry name" value="p450"/>
    <property type="match status" value="1"/>
</dbReference>
<dbReference type="InterPro" id="IPR001128">
    <property type="entry name" value="Cyt_P450"/>
</dbReference>
<name>A0A939T7Z8_9ACTN</name>
<dbReference type="SUPFAM" id="SSF48264">
    <property type="entry name" value="Cytochrome P450"/>
    <property type="match status" value="1"/>
</dbReference>
<organism evidence="2 3">
    <name type="scientific">Actinomadura barringtoniae</name>
    <dbReference type="NCBI Taxonomy" id="1427535"/>
    <lineage>
        <taxon>Bacteria</taxon>
        <taxon>Bacillati</taxon>
        <taxon>Actinomycetota</taxon>
        <taxon>Actinomycetes</taxon>
        <taxon>Streptosporangiales</taxon>
        <taxon>Thermomonosporaceae</taxon>
        <taxon>Actinomadura</taxon>
    </lineage>
</organism>
<dbReference type="Gene3D" id="1.10.630.10">
    <property type="entry name" value="Cytochrome P450"/>
    <property type="match status" value="1"/>
</dbReference>
<dbReference type="InterPro" id="IPR036396">
    <property type="entry name" value="Cyt_P450_sf"/>
</dbReference>
<dbReference type="Proteomes" id="UP000669179">
    <property type="component" value="Unassembled WGS sequence"/>
</dbReference>
<keyword evidence="3" id="KW-1185">Reference proteome</keyword>
<reference evidence="2" key="1">
    <citation type="submission" date="2021-03" db="EMBL/GenBank/DDBJ databases">
        <authorList>
            <person name="Kanchanasin P."/>
            <person name="Saeng-In P."/>
            <person name="Phongsopitanun W."/>
            <person name="Yuki M."/>
            <person name="Kudo T."/>
            <person name="Ohkuma M."/>
            <person name="Tanasupawat S."/>
        </authorList>
    </citation>
    <scope>NUCLEOTIDE SEQUENCE</scope>
    <source>
        <strain evidence="2">GKU 128</strain>
    </source>
</reference>
<evidence type="ECO:0000256" key="1">
    <source>
        <dbReference type="ARBA" id="ARBA00010617"/>
    </source>
</evidence>
<dbReference type="RefSeq" id="WP_208257695.1">
    <property type="nucleotide sequence ID" value="NZ_JAGEOJ010000009.1"/>
</dbReference>
<evidence type="ECO:0000313" key="2">
    <source>
        <dbReference type="EMBL" id="MBO2449797.1"/>
    </source>
</evidence>
<dbReference type="AlphaFoldDB" id="A0A939T7Z8"/>
<dbReference type="GO" id="GO:0016705">
    <property type="term" value="F:oxidoreductase activity, acting on paired donors, with incorporation or reduction of molecular oxygen"/>
    <property type="evidence" value="ECO:0007669"/>
    <property type="project" value="InterPro"/>
</dbReference>
<dbReference type="PANTHER" id="PTHR46696">
    <property type="entry name" value="P450, PUTATIVE (EUROFUNG)-RELATED"/>
    <property type="match status" value="1"/>
</dbReference>
<dbReference type="PANTHER" id="PTHR46696:SF1">
    <property type="entry name" value="CYTOCHROME P450 YJIB-RELATED"/>
    <property type="match status" value="1"/>
</dbReference>